<proteinExistence type="predicted"/>
<sequence length="75" mass="8584">MLTQWCIIIWKGGDNKLKDPKELFNLVKSYKDAGLTYAQARLLNADIAGITGSTFSKYAAFNSYEEKQEKAREYQ</sequence>
<reference evidence="1" key="1">
    <citation type="journal article" date="2015" name="Nature">
        <title>Complex archaea that bridge the gap between prokaryotes and eukaryotes.</title>
        <authorList>
            <person name="Spang A."/>
            <person name="Saw J.H."/>
            <person name="Jorgensen S.L."/>
            <person name="Zaremba-Niedzwiedzka K."/>
            <person name="Martijn J."/>
            <person name="Lind A.E."/>
            <person name="van Eijk R."/>
            <person name="Schleper C."/>
            <person name="Guy L."/>
            <person name="Ettema T.J."/>
        </authorList>
    </citation>
    <scope>NUCLEOTIDE SEQUENCE</scope>
</reference>
<evidence type="ECO:0000313" key="1">
    <source>
        <dbReference type="EMBL" id="KKK81659.1"/>
    </source>
</evidence>
<dbReference type="AlphaFoldDB" id="A0A0F9AT78"/>
<feature type="non-terminal residue" evidence="1">
    <location>
        <position position="75"/>
    </location>
</feature>
<protein>
    <submittedName>
        <fullName evidence="1">Uncharacterized protein</fullName>
    </submittedName>
</protein>
<dbReference type="EMBL" id="LAZR01053027">
    <property type="protein sequence ID" value="KKK81659.1"/>
    <property type="molecule type" value="Genomic_DNA"/>
</dbReference>
<gene>
    <name evidence="1" type="ORF">LCGC14_2811210</name>
</gene>
<name>A0A0F9AT78_9ZZZZ</name>
<organism evidence="1">
    <name type="scientific">marine sediment metagenome</name>
    <dbReference type="NCBI Taxonomy" id="412755"/>
    <lineage>
        <taxon>unclassified sequences</taxon>
        <taxon>metagenomes</taxon>
        <taxon>ecological metagenomes</taxon>
    </lineage>
</organism>
<accession>A0A0F9AT78</accession>
<comment type="caution">
    <text evidence="1">The sequence shown here is derived from an EMBL/GenBank/DDBJ whole genome shotgun (WGS) entry which is preliminary data.</text>
</comment>